<evidence type="ECO:0000256" key="1">
    <source>
        <dbReference type="SAM" id="MobiDB-lite"/>
    </source>
</evidence>
<sequence>MPRGKKASTGSSRSRDGPRRTKCQSASEIARNVNSFETWATFQGCEEVAYRDIPRDLKADVKKVFKIRAQLPKDWLDKSSDASRELLAWLSPEFVCFIRSIGEASPELFTARVSPETLRELVCDLQVVHSAWKRLQKMRESSRKWSEADYVANVYNVFRTPAVSNSDFRAQCSVTLAQPLACFTLAPKSVRVLNAKSVSPDSAIYIPYHLVRELSFDAKSPYKVLKAHPTATNHGSIGGESSFRYQATPCTKLPERPTFEFVSAFWEDKKPMHHLLEDAYRQNRMATTSAVRQLHFLRIRAPIFGLVWAQGTVRAHVDWWDSKPDTEYPSVRSAAYPGPKHSSRRASGIFHEWNLDEPTDILQVFFLVRNIDCWTVDGFRDRVVEGISQLVTDVTVNGHKFTPWKRKGDLYRSIPMEVPASRPSFSVTPTISPSSTPPRKRKHAGR</sequence>
<reference evidence="2 3" key="1">
    <citation type="journal article" date="2012" name="Appl. Environ. Microbiol.">
        <title>Short-read sequencing for genomic analysis of the brown rot fungus Fibroporia radiculosa.</title>
        <authorList>
            <person name="Tang J.D."/>
            <person name="Perkins A.D."/>
            <person name="Sonstegard T.S."/>
            <person name="Schroeder S.G."/>
            <person name="Burgess S.C."/>
            <person name="Diehl S.V."/>
        </authorList>
    </citation>
    <scope>NUCLEOTIDE SEQUENCE [LARGE SCALE GENOMIC DNA]</scope>
    <source>
        <strain evidence="2 3">TFFH 294</strain>
    </source>
</reference>
<dbReference type="GeneID" id="24100103"/>
<dbReference type="RefSeq" id="XP_012184475.1">
    <property type="nucleotide sequence ID" value="XM_012329085.1"/>
</dbReference>
<feature type="compositionally biased region" description="Low complexity" evidence="1">
    <location>
        <begin position="423"/>
        <end position="434"/>
    </location>
</feature>
<feature type="region of interest" description="Disordered" evidence="1">
    <location>
        <begin position="1"/>
        <end position="26"/>
    </location>
</feature>
<organism evidence="2 3">
    <name type="scientific">Fibroporia radiculosa</name>
    <dbReference type="NCBI Taxonomy" id="599839"/>
    <lineage>
        <taxon>Eukaryota</taxon>
        <taxon>Fungi</taxon>
        <taxon>Dikarya</taxon>
        <taxon>Basidiomycota</taxon>
        <taxon>Agaricomycotina</taxon>
        <taxon>Agaricomycetes</taxon>
        <taxon>Polyporales</taxon>
        <taxon>Fibroporiaceae</taxon>
        <taxon>Fibroporia</taxon>
    </lineage>
</organism>
<dbReference type="HOGENOM" id="CLU_634783_0_0_1"/>
<dbReference type="EMBL" id="HE797181">
    <property type="protein sequence ID" value="CCM05192.1"/>
    <property type="molecule type" value="Genomic_DNA"/>
</dbReference>
<dbReference type="AlphaFoldDB" id="J4I0M1"/>
<evidence type="ECO:0000313" key="3">
    <source>
        <dbReference type="Proteomes" id="UP000006352"/>
    </source>
</evidence>
<protein>
    <submittedName>
        <fullName evidence="2">Uncharacterized protein</fullName>
    </submittedName>
</protein>
<keyword evidence="3" id="KW-1185">Reference proteome</keyword>
<accession>J4I0M1</accession>
<feature type="region of interest" description="Disordered" evidence="1">
    <location>
        <begin position="421"/>
        <end position="446"/>
    </location>
</feature>
<dbReference type="Proteomes" id="UP000006352">
    <property type="component" value="Unassembled WGS sequence"/>
</dbReference>
<gene>
    <name evidence="2" type="ORF">FIBRA_07401</name>
</gene>
<proteinExistence type="predicted"/>
<name>J4I0M1_9APHY</name>
<evidence type="ECO:0000313" key="2">
    <source>
        <dbReference type="EMBL" id="CCM05192.1"/>
    </source>
</evidence>
<dbReference type="InParanoid" id="J4I0M1"/>
<dbReference type="STRING" id="599839.J4I0M1"/>
<dbReference type="OrthoDB" id="3261881at2759"/>